<reference evidence="6 7" key="1">
    <citation type="submission" date="2024-06" db="EMBL/GenBank/DDBJ databases">
        <title>Genomic Encyclopedia of Type Strains, Phase IV (KMG-IV): sequencing the most valuable type-strain genomes for metagenomic binning, comparative biology and taxonomic classification.</title>
        <authorList>
            <person name="Goeker M."/>
        </authorList>
    </citation>
    <scope>NUCLEOTIDE SEQUENCE [LARGE SCALE GENOMIC DNA]</scope>
    <source>
        <strain evidence="6 7">DSM 29492</strain>
    </source>
</reference>
<dbReference type="RefSeq" id="WP_257464830.1">
    <property type="nucleotide sequence ID" value="NZ_BAABXP010000002.1"/>
</dbReference>
<dbReference type="PANTHER" id="PTHR14226">
    <property type="entry name" value="NEUROPATHY TARGET ESTERASE/SWISS CHEESE D.MELANOGASTER"/>
    <property type="match status" value="1"/>
</dbReference>
<comment type="caution">
    <text evidence="4">Lacks conserved residue(s) required for the propagation of feature annotation.</text>
</comment>
<dbReference type="EMBL" id="JBEPMJ010000015">
    <property type="protein sequence ID" value="MET3750858.1"/>
    <property type="molecule type" value="Genomic_DNA"/>
</dbReference>
<proteinExistence type="predicted"/>
<evidence type="ECO:0000256" key="1">
    <source>
        <dbReference type="ARBA" id="ARBA00022801"/>
    </source>
</evidence>
<feature type="active site" description="Proton acceptor" evidence="4">
    <location>
        <position position="158"/>
    </location>
</feature>
<gene>
    <name evidence="6" type="ORF">ABID24_002111</name>
</gene>
<accession>A0ABV2M323</accession>
<protein>
    <submittedName>
        <fullName evidence="6">Patatin/cPLA2 family phospholipase</fullName>
    </submittedName>
</protein>
<evidence type="ECO:0000256" key="2">
    <source>
        <dbReference type="ARBA" id="ARBA00022963"/>
    </source>
</evidence>
<dbReference type="PROSITE" id="PS51635">
    <property type="entry name" value="PNPLA"/>
    <property type="match status" value="1"/>
</dbReference>
<feature type="short sequence motif" description="GXSXG" evidence="4">
    <location>
        <begin position="36"/>
        <end position="40"/>
    </location>
</feature>
<dbReference type="InterPro" id="IPR050301">
    <property type="entry name" value="NTE"/>
</dbReference>
<feature type="short sequence motif" description="DGA/G" evidence="4">
    <location>
        <begin position="158"/>
        <end position="160"/>
    </location>
</feature>
<dbReference type="InterPro" id="IPR016035">
    <property type="entry name" value="Acyl_Trfase/lysoPLipase"/>
</dbReference>
<evidence type="ECO:0000256" key="3">
    <source>
        <dbReference type="ARBA" id="ARBA00023098"/>
    </source>
</evidence>
<dbReference type="Gene3D" id="3.40.1090.10">
    <property type="entry name" value="Cytosolic phospholipase A2 catalytic domain"/>
    <property type="match status" value="2"/>
</dbReference>
<evidence type="ECO:0000313" key="7">
    <source>
        <dbReference type="Proteomes" id="UP001549106"/>
    </source>
</evidence>
<name>A0ABV2M323_9FIRM</name>
<dbReference type="InterPro" id="IPR037483">
    <property type="entry name" value="YjjU-like"/>
</dbReference>
<dbReference type="InterPro" id="IPR002641">
    <property type="entry name" value="PNPLA_dom"/>
</dbReference>
<keyword evidence="2 4" id="KW-0442">Lipid degradation</keyword>
<dbReference type="Pfam" id="PF19890">
    <property type="entry name" value="DUF6363"/>
    <property type="match status" value="1"/>
</dbReference>
<evidence type="ECO:0000259" key="5">
    <source>
        <dbReference type="PROSITE" id="PS51635"/>
    </source>
</evidence>
<sequence length="284" mass="32646">MKTGLVLEGGAMRGIYTAGVLDVFLENQIHFDGVIGVSAGALHGCSFVSGQKGRSIRYYKKYRNDKHFMSLWSLVHTGEVVGKQFCYHEIPERLDPYDYEAFFKSDTAFYAVCTNLETGKAEYIRITDMLNQVDVMRASASMPYVSRIVDWEGRKLLDGGCTDSIPVSQFQRMGYKRNVVVLTREEGFVKEPEMVKLAEIYYHRYPRFVDALKNRHKVYNQTLEDIRAMEKSGEAFVIRPSRRLTVGRMESDLEKIQEVYELGKKDAKRNLSALKAWMQQEGQI</sequence>
<evidence type="ECO:0000256" key="4">
    <source>
        <dbReference type="PROSITE-ProRule" id="PRU01161"/>
    </source>
</evidence>
<dbReference type="Pfam" id="PF01734">
    <property type="entry name" value="Patatin"/>
    <property type="match status" value="1"/>
</dbReference>
<dbReference type="InterPro" id="IPR045943">
    <property type="entry name" value="DUF6363"/>
</dbReference>
<dbReference type="CDD" id="cd07208">
    <property type="entry name" value="Pat_hypo_Ecoli_yjju_like"/>
    <property type="match status" value="1"/>
</dbReference>
<feature type="domain" description="PNPLA" evidence="5">
    <location>
        <begin position="5"/>
        <end position="171"/>
    </location>
</feature>
<keyword evidence="1 4" id="KW-0378">Hydrolase</keyword>
<feature type="active site" description="Nucleophile" evidence="4">
    <location>
        <position position="38"/>
    </location>
</feature>
<dbReference type="SUPFAM" id="SSF52151">
    <property type="entry name" value="FabD/lysophospholipase-like"/>
    <property type="match status" value="1"/>
</dbReference>
<dbReference type="Proteomes" id="UP001549106">
    <property type="component" value="Unassembled WGS sequence"/>
</dbReference>
<evidence type="ECO:0000313" key="6">
    <source>
        <dbReference type="EMBL" id="MET3750858.1"/>
    </source>
</evidence>
<keyword evidence="3 4" id="KW-0443">Lipid metabolism</keyword>
<keyword evidence="7" id="KW-1185">Reference proteome</keyword>
<organism evidence="6 7">
    <name type="scientific">Blautia caecimuris</name>
    <dbReference type="NCBI Taxonomy" id="1796615"/>
    <lineage>
        <taxon>Bacteria</taxon>
        <taxon>Bacillati</taxon>
        <taxon>Bacillota</taxon>
        <taxon>Clostridia</taxon>
        <taxon>Lachnospirales</taxon>
        <taxon>Lachnospiraceae</taxon>
        <taxon>Blautia</taxon>
    </lineage>
</organism>
<comment type="caution">
    <text evidence="6">The sequence shown here is derived from an EMBL/GenBank/DDBJ whole genome shotgun (WGS) entry which is preliminary data.</text>
</comment>
<dbReference type="PANTHER" id="PTHR14226:SF25">
    <property type="entry name" value="PHOSPHOESTERASE"/>
    <property type="match status" value="1"/>
</dbReference>